<dbReference type="EMBL" id="QGMJ01000612">
    <property type="protein sequence ID" value="TVY34671.1"/>
    <property type="molecule type" value="Genomic_DNA"/>
</dbReference>
<dbReference type="PANTHER" id="PTHR11365">
    <property type="entry name" value="5-OXOPROLINASE RELATED"/>
    <property type="match status" value="1"/>
</dbReference>
<name>A0A8H8U7V4_9HELO</name>
<feature type="non-terminal residue" evidence="2">
    <location>
        <position position="209"/>
    </location>
</feature>
<organism evidence="2 3">
    <name type="scientific">Lachnellula subtilissima</name>
    <dbReference type="NCBI Taxonomy" id="602034"/>
    <lineage>
        <taxon>Eukaryota</taxon>
        <taxon>Fungi</taxon>
        <taxon>Dikarya</taxon>
        <taxon>Ascomycota</taxon>
        <taxon>Pezizomycotina</taxon>
        <taxon>Leotiomycetes</taxon>
        <taxon>Helotiales</taxon>
        <taxon>Lachnaceae</taxon>
        <taxon>Lachnellula</taxon>
    </lineage>
</organism>
<dbReference type="AlphaFoldDB" id="A0A8H8U7V4"/>
<dbReference type="InterPro" id="IPR045079">
    <property type="entry name" value="Oxoprolinase-like"/>
</dbReference>
<evidence type="ECO:0000313" key="2">
    <source>
        <dbReference type="EMBL" id="TVY34671.1"/>
    </source>
</evidence>
<comment type="caution">
    <text evidence="2">The sequence shown here is derived from an EMBL/GenBank/DDBJ whole genome shotgun (WGS) entry which is preliminary data.</text>
</comment>
<protein>
    <recommendedName>
        <fullName evidence="1">Hydantoinase B/oxoprolinase domain-containing protein</fullName>
    </recommendedName>
</protein>
<dbReference type="Pfam" id="PF02538">
    <property type="entry name" value="Hydantoinase_B"/>
    <property type="match status" value="1"/>
</dbReference>
<dbReference type="Proteomes" id="UP000462212">
    <property type="component" value="Unassembled WGS sequence"/>
</dbReference>
<sequence length="209" mass="22254">MQKYLHLIVEEIQSAAEHAVRDMLKTIHTTTHGAPLHATDYMDDGTRIQLKVTIDPSTGGAIFDFTGTGPEAFGNWNAPIAITNSAIIFSLRCLVNTDIPLNQGAIRPITTIIPPNSLLHPSPEAAVCAGNVLTSQRIVDVVFRAFGACAASQGCMNNLTLARTTRRTGGGTTRRYAGVVGRAVVAGHRGRAYQYDEYADYGSGDPGAA</sequence>
<feature type="domain" description="Hydantoinase B/oxoprolinase" evidence="1">
    <location>
        <begin position="6"/>
        <end position="174"/>
    </location>
</feature>
<proteinExistence type="predicted"/>
<dbReference type="PANTHER" id="PTHR11365:SF2">
    <property type="entry name" value="5-OXOPROLINASE"/>
    <property type="match status" value="1"/>
</dbReference>
<gene>
    <name evidence="2" type="ORF">LSUB1_G005910</name>
</gene>
<dbReference type="OrthoDB" id="3592651at2759"/>
<evidence type="ECO:0000313" key="3">
    <source>
        <dbReference type="Proteomes" id="UP000462212"/>
    </source>
</evidence>
<evidence type="ECO:0000259" key="1">
    <source>
        <dbReference type="Pfam" id="PF02538"/>
    </source>
</evidence>
<dbReference type="GO" id="GO:0006749">
    <property type="term" value="P:glutathione metabolic process"/>
    <property type="evidence" value="ECO:0007669"/>
    <property type="project" value="TreeGrafter"/>
</dbReference>
<accession>A0A8H8U7V4</accession>
<dbReference type="InterPro" id="IPR003692">
    <property type="entry name" value="Hydantoinase_B"/>
</dbReference>
<dbReference type="GO" id="GO:0005829">
    <property type="term" value="C:cytosol"/>
    <property type="evidence" value="ECO:0007669"/>
    <property type="project" value="TreeGrafter"/>
</dbReference>
<reference evidence="2 3" key="1">
    <citation type="submission" date="2018-05" db="EMBL/GenBank/DDBJ databases">
        <title>Genome sequencing and assembly of the regulated plant pathogen Lachnellula willkommii and related sister species for the development of diagnostic species identification markers.</title>
        <authorList>
            <person name="Giroux E."/>
            <person name="Bilodeau G."/>
        </authorList>
    </citation>
    <scope>NUCLEOTIDE SEQUENCE [LARGE SCALE GENOMIC DNA]</scope>
    <source>
        <strain evidence="2 3">CBS 197.66</strain>
    </source>
</reference>
<keyword evidence="3" id="KW-1185">Reference proteome</keyword>
<dbReference type="GO" id="GO:0017168">
    <property type="term" value="F:5-oxoprolinase (ATP-hydrolyzing) activity"/>
    <property type="evidence" value="ECO:0007669"/>
    <property type="project" value="TreeGrafter"/>
</dbReference>